<dbReference type="InterPro" id="IPR006674">
    <property type="entry name" value="HD_domain"/>
</dbReference>
<organism evidence="2 3">
    <name type="scientific">Dethiosulfovibrio marinus</name>
    <dbReference type="NCBI Taxonomy" id="133532"/>
    <lineage>
        <taxon>Bacteria</taxon>
        <taxon>Thermotogati</taxon>
        <taxon>Synergistota</taxon>
        <taxon>Synergistia</taxon>
        <taxon>Synergistales</taxon>
        <taxon>Dethiosulfovibrionaceae</taxon>
        <taxon>Dethiosulfovibrio</taxon>
    </lineage>
</organism>
<dbReference type="Proteomes" id="UP001200430">
    <property type="component" value="Unassembled WGS sequence"/>
</dbReference>
<keyword evidence="3" id="KW-1185">Reference proteome</keyword>
<dbReference type="Gene3D" id="1.10.3210.10">
    <property type="entry name" value="Hypothetical protein af1432"/>
    <property type="match status" value="2"/>
</dbReference>
<evidence type="ECO:0000259" key="1">
    <source>
        <dbReference type="Pfam" id="PF13023"/>
    </source>
</evidence>
<name>A0ABS9EQB8_9BACT</name>
<sequence length="404" mass="47113">MITRSLIELIFSAASIERWNDHPRPVQFTEMAKQAHKFVIAYVIGRYEEDRGAEVDWNAIIEGGVFEYLHRVVVTDIKPPVFHRLMANEPQRKDLNRWVMDRLYPLLSPLPGGVADRCRTYFDEDDHRVEKRYLQAAHYLATKWEFEFIYGWSRPIFHIERTKEEIERQVKEHMDIEGVRQLIMSDSLPESDRGLAGFISLVGQLRFQKRWAQTPRIPQTSVLGHLLFVAVLSWLVVLETGGCFRRRYNAFYGGLFHDLPEILTRDIISPVKRSVEGLDQLIKELEMEAIATDVLPLLPESWHPEMLTFVKDEFENRIWPKGQTAPTILDRDIGEDQDRDELNPIDGRIIESCDKLAAFIEASESVRLGIKSNELFEGKRSIYMRYAHKCVNGYPVGVLFDYFR</sequence>
<dbReference type="RefSeq" id="WP_236099443.1">
    <property type="nucleotide sequence ID" value="NZ_JAKGUD010000007.1"/>
</dbReference>
<dbReference type="Pfam" id="PF13023">
    <property type="entry name" value="HD_3"/>
    <property type="match status" value="1"/>
</dbReference>
<accession>A0ABS9EQB8</accession>
<gene>
    <name evidence="2" type="ORF">L2W38_07820</name>
</gene>
<comment type="caution">
    <text evidence="2">The sequence shown here is derived from an EMBL/GenBank/DDBJ whole genome shotgun (WGS) entry which is preliminary data.</text>
</comment>
<protein>
    <submittedName>
        <fullName evidence="2">HD domain-containing protein</fullName>
    </submittedName>
</protein>
<dbReference type="EMBL" id="JAKGUD010000007">
    <property type="protein sequence ID" value="MCF4142721.1"/>
    <property type="molecule type" value="Genomic_DNA"/>
</dbReference>
<evidence type="ECO:0000313" key="2">
    <source>
        <dbReference type="EMBL" id="MCF4142721.1"/>
    </source>
</evidence>
<proteinExistence type="predicted"/>
<dbReference type="SUPFAM" id="SSF109604">
    <property type="entry name" value="HD-domain/PDEase-like"/>
    <property type="match status" value="2"/>
</dbReference>
<evidence type="ECO:0000313" key="3">
    <source>
        <dbReference type="Proteomes" id="UP001200430"/>
    </source>
</evidence>
<reference evidence="2 3" key="1">
    <citation type="submission" date="2022-01" db="EMBL/GenBank/DDBJ databases">
        <title>Dethiosulfovibrio faecalis sp. nov., a novel proteolytic, non-sulfur-reducing bacterium isolated from a marine aquaculture solid waste bioreactor.</title>
        <authorList>
            <person name="Grabowski S."/>
            <person name="Apolinario E."/>
            <person name="Schneider N."/>
            <person name="Marshall C.W."/>
            <person name="Sowers K.R."/>
        </authorList>
    </citation>
    <scope>NUCLEOTIDE SEQUENCE [LARGE SCALE GENOMIC DNA]</scope>
    <source>
        <strain evidence="2 3">DSM 12537</strain>
    </source>
</reference>
<feature type="domain" description="HD" evidence="1">
    <location>
        <begin position="202"/>
        <end position="375"/>
    </location>
</feature>